<dbReference type="Gene3D" id="1.10.530.10">
    <property type="match status" value="1"/>
</dbReference>
<evidence type="ECO:0000256" key="8">
    <source>
        <dbReference type="PIRSR" id="PIRSR608597-3"/>
    </source>
</evidence>
<evidence type="ECO:0000313" key="11">
    <source>
        <dbReference type="Proteomes" id="UP001153620"/>
    </source>
</evidence>
<dbReference type="CDD" id="cd16890">
    <property type="entry name" value="lyz_i"/>
    <property type="match status" value="1"/>
</dbReference>
<dbReference type="GO" id="GO:0042742">
    <property type="term" value="P:defense response to bacterium"/>
    <property type="evidence" value="ECO:0007669"/>
    <property type="project" value="UniProtKB-KW"/>
</dbReference>
<keyword evidence="3" id="KW-0929">Antimicrobial</keyword>
<dbReference type="FunFam" id="1.10.530.10:FF:000019">
    <property type="entry name" value="lysozyme"/>
    <property type="match status" value="1"/>
</dbReference>
<dbReference type="GO" id="GO:0003796">
    <property type="term" value="F:lysozyme activity"/>
    <property type="evidence" value="ECO:0007669"/>
    <property type="project" value="UniProtKB-EC"/>
</dbReference>
<evidence type="ECO:0000313" key="10">
    <source>
        <dbReference type="EMBL" id="CAG9802126.1"/>
    </source>
</evidence>
<keyword evidence="7" id="KW-0326">Glycosidase</keyword>
<keyword evidence="4" id="KW-0081">Bacteriolytic enzyme</keyword>
<evidence type="ECO:0000256" key="4">
    <source>
        <dbReference type="ARBA" id="ARBA00022638"/>
    </source>
</evidence>
<dbReference type="EC" id="3.2.1.17" evidence="2"/>
<evidence type="ECO:0000256" key="1">
    <source>
        <dbReference type="ARBA" id="ARBA00000632"/>
    </source>
</evidence>
<reference evidence="10" key="1">
    <citation type="submission" date="2022-01" db="EMBL/GenBank/DDBJ databases">
        <authorList>
            <person name="King R."/>
        </authorList>
    </citation>
    <scope>NUCLEOTIDE SEQUENCE</scope>
</reference>
<comment type="catalytic activity">
    <reaction evidence="1">
        <text>Hydrolysis of (1-&gt;4)-beta-linkages between N-acetylmuramic acid and N-acetyl-D-glucosamine residues in a peptidoglycan and between N-acetyl-D-glucosamine residues in chitodextrins.</text>
        <dbReference type="EC" id="3.2.1.17"/>
    </reaction>
</comment>
<evidence type="ECO:0000256" key="2">
    <source>
        <dbReference type="ARBA" id="ARBA00012732"/>
    </source>
</evidence>
<organism evidence="10 11">
    <name type="scientific">Chironomus riparius</name>
    <dbReference type="NCBI Taxonomy" id="315576"/>
    <lineage>
        <taxon>Eukaryota</taxon>
        <taxon>Metazoa</taxon>
        <taxon>Ecdysozoa</taxon>
        <taxon>Arthropoda</taxon>
        <taxon>Hexapoda</taxon>
        <taxon>Insecta</taxon>
        <taxon>Pterygota</taxon>
        <taxon>Neoptera</taxon>
        <taxon>Endopterygota</taxon>
        <taxon>Diptera</taxon>
        <taxon>Nematocera</taxon>
        <taxon>Chironomoidea</taxon>
        <taxon>Chironomidae</taxon>
        <taxon>Chironominae</taxon>
        <taxon>Chironomus</taxon>
    </lineage>
</organism>
<accession>A0A9N9RP60</accession>
<keyword evidence="9" id="KW-0732">Signal</keyword>
<evidence type="ECO:0000256" key="3">
    <source>
        <dbReference type="ARBA" id="ARBA00022529"/>
    </source>
</evidence>
<evidence type="ECO:0000256" key="6">
    <source>
        <dbReference type="ARBA" id="ARBA00023157"/>
    </source>
</evidence>
<dbReference type="Proteomes" id="UP001153620">
    <property type="component" value="Chromosome 2"/>
</dbReference>
<feature type="disulfide bond" evidence="8">
    <location>
        <begin position="29"/>
        <end position="113"/>
    </location>
</feature>
<dbReference type="OrthoDB" id="6337871at2759"/>
<dbReference type="AlphaFoldDB" id="A0A9N9RP60"/>
<dbReference type="EMBL" id="OU895878">
    <property type="protein sequence ID" value="CAG9802126.1"/>
    <property type="molecule type" value="Genomic_DNA"/>
</dbReference>
<gene>
    <name evidence="10" type="ORF">CHIRRI_LOCUS5041</name>
</gene>
<keyword evidence="6 8" id="KW-1015">Disulfide bond</keyword>
<keyword evidence="5" id="KW-0378">Hydrolase</keyword>
<dbReference type="GO" id="GO:0031640">
    <property type="term" value="P:killing of cells of another organism"/>
    <property type="evidence" value="ECO:0007669"/>
    <property type="project" value="UniProtKB-KW"/>
</dbReference>
<feature type="disulfide bond" evidence="8">
    <location>
        <begin position="46"/>
        <end position="51"/>
    </location>
</feature>
<feature type="signal peptide" evidence="9">
    <location>
        <begin position="1"/>
        <end position="18"/>
    </location>
</feature>
<feature type="disulfide bond" evidence="8">
    <location>
        <begin position="34"/>
        <end position="40"/>
    </location>
</feature>
<evidence type="ECO:0000256" key="7">
    <source>
        <dbReference type="ARBA" id="ARBA00023295"/>
    </source>
</evidence>
<protein>
    <recommendedName>
        <fullName evidence="2">lysozyme</fullName>
        <ecNumber evidence="2">3.2.1.17</ecNumber>
    </recommendedName>
</protein>
<evidence type="ECO:0000256" key="9">
    <source>
        <dbReference type="SAM" id="SignalP"/>
    </source>
</evidence>
<dbReference type="PANTHER" id="PTHR11195">
    <property type="entry name" value="DESTABILASE-RELATED"/>
    <property type="match status" value="1"/>
</dbReference>
<dbReference type="PROSITE" id="PS51909">
    <property type="entry name" value="LYSOZYME_I"/>
    <property type="match status" value="1"/>
</dbReference>
<dbReference type="InterPro" id="IPR008597">
    <property type="entry name" value="Invert_lysozyme"/>
</dbReference>
<reference evidence="10" key="2">
    <citation type="submission" date="2022-10" db="EMBL/GenBank/DDBJ databases">
        <authorList>
            <consortium name="ENA_rothamsted_submissions"/>
            <consortium name="culmorum"/>
            <person name="King R."/>
        </authorList>
    </citation>
    <scope>NUCLEOTIDE SEQUENCE</scope>
</reference>
<dbReference type="PANTHER" id="PTHR11195:SF13">
    <property type="entry name" value="INVERTEBRATE-TYPE LYSOZYME 2-RELATED"/>
    <property type="match status" value="1"/>
</dbReference>
<keyword evidence="11" id="KW-1185">Reference proteome</keyword>
<evidence type="ECO:0000256" key="5">
    <source>
        <dbReference type="ARBA" id="ARBA00022801"/>
    </source>
</evidence>
<proteinExistence type="predicted"/>
<dbReference type="Pfam" id="PF05497">
    <property type="entry name" value="Destabilase"/>
    <property type="match status" value="1"/>
</dbReference>
<name>A0A9N9RP60_9DIPT</name>
<feature type="chain" id="PRO_5040466570" description="lysozyme" evidence="9">
    <location>
        <begin position="19"/>
        <end position="150"/>
    </location>
</feature>
<feature type="disulfide bond" evidence="8">
    <location>
        <begin position="83"/>
        <end position="89"/>
    </location>
</feature>
<sequence length="150" mass="17067">MNVLTILMLFCFLKPIKPEIYLSNLNATCLRCICVGLTNCNVLRGCENEYCGPFYISRIYWADAGKVVFPDDNPNRENSFSDCASDYPCASKIITNYMIKYAKDCNDDNVIDCSDYAAIHLNGFANCDVKLESLSHGRDFLSRYNQCKLY</sequence>